<reference evidence="1 2" key="1">
    <citation type="journal article" date="2015" name="Nat. Commun.">
        <title>Lucilia cuprina genome unlocks parasitic fly biology to underpin future interventions.</title>
        <authorList>
            <person name="Anstead C.A."/>
            <person name="Korhonen P.K."/>
            <person name="Young N.D."/>
            <person name="Hall R.S."/>
            <person name="Jex A.R."/>
            <person name="Murali S.C."/>
            <person name="Hughes D.S."/>
            <person name="Lee S.F."/>
            <person name="Perry T."/>
            <person name="Stroehlein A.J."/>
            <person name="Ansell B.R."/>
            <person name="Breugelmans B."/>
            <person name="Hofmann A."/>
            <person name="Qu J."/>
            <person name="Dugan S."/>
            <person name="Lee S.L."/>
            <person name="Chao H."/>
            <person name="Dinh H."/>
            <person name="Han Y."/>
            <person name="Doddapaneni H.V."/>
            <person name="Worley K.C."/>
            <person name="Muzny D.M."/>
            <person name="Ioannidis P."/>
            <person name="Waterhouse R.M."/>
            <person name="Zdobnov E.M."/>
            <person name="James P.J."/>
            <person name="Bagnall N.H."/>
            <person name="Kotze A.C."/>
            <person name="Gibbs R.A."/>
            <person name="Richards S."/>
            <person name="Batterham P."/>
            <person name="Gasser R.B."/>
        </authorList>
    </citation>
    <scope>NUCLEOTIDE SEQUENCE [LARGE SCALE GENOMIC DNA]</scope>
    <source>
        <strain evidence="1 2">LS</strain>
        <tissue evidence="1">Full body</tissue>
    </source>
</reference>
<dbReference type="EMBL" id="JRES01001550">
    <property type="protein sequence ID" value="KNC22092.1"/>
    <property type="molecule type" value="Genomic_DNA"/>
</dbReference>
<keyword evidence="2" id="KW-1185">Reference proteome</keyword>
<comment type="caution">
    <text evidence="1">The sequence shown here is derived from an EMBL/GenBank/DDBJ whole genome shotgun (WGS) entry which is preliminary data.</text>
</comment>
<gene>
    <name evidence="1" type="ORF">FF38_13536</name>
</gene>
<name>A0A0L0BPV5_LUCCU</name>
<proteinExistence type="predicted"/>
<organism evidence="1 2">
    <name type="scientific">Lucilia cuprina</name>
    <name type="common">Green bottle fly</name>
    <name type="synonym">Australian sheep blowfly</name>
    <dbReference type="NCBI Taxonomy" id="7375"/>
    <lineage>
        <taxon>Eukaryota</taxon>
        <taxon>Metazoa</taxon>
        <taxon>Ecdysozoa</taxon>
        <taxon>Arthropoda</taxon>
        <taxon>Hexapoda</taxon>
        <taxon>Insecta</taxon>
        <taxon>Pterygota</taxon>
        <taxon>Neoptera</taxon>
        <taxon>Endopterygota</taxon>
        <taxon>Diptera</taxon>
        <taxon>Brachycera</taxon>
        <taxon>Muscomorpha</taxon>
        <taxon>Oestroidea</taxon>
        <taxon>Calliphoridae</taxon>
        <taxon>Luciliinae</taxon>
        <taxon>Lucilia</taxon>
    </lineage>
</organism>
<evidence type="ECO:0000313" key="2">
    <source>
        <dbReference type="Proteomes" id="UP000037069"/>
    </source>
</evidence>
<dbReference type="AlphaFoldDB" id="A0A0L0BPV5"/>
<evidence type="ECO:0000313" key="1">
    <source>
        <dbReference type="EMBL" id="KNC22092.1"/>
    </source>
</evidence>
<dbReference type="Proteomes" id="UP000037069">
    <property type="component" value="Unassembled WGS sequence"/>
</dbReference>
<protein>
    <submittedName>
        <fullName evidence="1">Uncharacterized protein</fullName>
    </submittedName>
</protein>
<accession>A0A0L0BPV5</accession>
<sequence>MRKHETKYGKSNLECIFPENDPEHTAAIDLVYGREYCIDMFDNCLKNMIEEYKSTISGYEVSRKRFNKAEEEAGNNCDPICFYHIIYQKLYYDRVFCV</sequence>